<accession>A0AAE0RNN4</accession>
<evidence type="ECO:0000313" key="2">
    <source>
        <dbReference type="EMBL" id="KAK3576774.1"/>
    </source>
</evidence>
<proteinExistence type="predicted"/>
<name>A0AAE0RNN4_9BIVA</name>
<dbReference type="AlphaFoldDB" id="A0AAE0RNN4"/>
<feature type="compositionally biased region" description="Polar residues" evidence="1">
    <location>
        <begin position="189"/>
        <end position="210"/>
    </location>
</feature>
<feature type="compositionally biased region" description="Polar residues" evidence="1">
    <location>
        <begin position="64"/>
        <end position="80"/>
    </location>
</feature>
<protein>
    <submittedName>
        <fullName evidence="2">Uncharacterized protein</fullName>
    </submittedName>
</protein>
<reference evidence="2" key="3">
    <citation type="submission" date="2023-05" db="EMBL/GenBank/DDBJ databases">
        <authorList>
            <person name="Smith C.H."/>
        </authorList>
    </citation>
    <scope>NUCLEOTIDE SEQUENCE</scope>
    <source>
        <strain evidence="2">CHS0354</strain>
        <tissue evidence="2">Mantle</tissue>
    </source>
</reference>
<evidence type="ECO:0000313" key="3">
    <source>
        <dbReference type="Proteomes" id="UP001195483"/>
    </source>
</evidence>
<reference evidence="2" key="2">
    <citation type="journal article" date="2021" name="Genome Biol. Evol.">
        <title>Developing a high-quality reference genome for a parasitic bivalve with doubly uniparental inheritance (Bivalvia: Unionida).</title>
        <authorList>
            <person name="Smith C.H."/>
        </authorList>
    </citation>
    <scope>NUCLEOTIDE SEQUENCE</scope>
    <source>
        <strain evidence="2">CHS0354</strain>
        <tissue evidence="2">Mantle</tissue>
    </source>
</reference>
<feature type="region of interest" description="Disordered" evidence="1">
    <location>
        <begin position="189"/>
        <end position="224"/>
    </location>
</feature>
<dbReference type="Proteomes" id="UP001195483">
    <property type="component" value="Unassembled WGS sequence"/>
</dbReference>
<comment type="caution">
    <text evidence="2">The sequence shown here is derived from an EMBL/GenBank/DDBJ whole genome shotgun (WGS) entry which is preliminary data.</text>
</comment>
<evidence type="ECO:0000256" key="1">
    <source>
        <dbReference type="SAM" id="MobiDB-lite"/>
    </source>
</evidence>
<feature type="compositionally biased region" description="Basic and acidic residues" evidence="1">
    <location>
        <begin position="95"/>
        <end position="105"/>
    </location>
</feature>
<feature type="region of interest" description="Disordered" evidence="1">
    <location>
        <begin position="58"/>
        <end position="105"/>
    </location>
</feature>
<dbReference type="EMBL" id="JAEAOA010000897">
    <property type="protein sequence ID" value="KAK3576774.1"/>
    <property type="molecule type" value="Genomic_DNA"/>
</dbReference>
<organism evidence="2 3">
    <name type="scientific">Potamilus streckersoni</name>
    <dbReference type="NCBI Taxonomy" id="2493646"/>
    <lineage>
        <taxon>Eukaryota</taxon>
        <taxon>Metazoa</taxon>
        <taxon>Spiralia</taxon>
        <taxon>Lophotrochozoa</taxon>
        <taxon>Mollusca</taxon>
        <taxon>Bivalvia</taxon>
        <taxon>Autobranchia</taxon>
        <taxon>Heteroconchia</taxon>
        <taxon>Palaeoheterodonta</taxon>
        <taxon>Unionida</taxon>
        <taxon>Unionoidea</taxon>
        <taxon>Unionidae</taxon>
        <taxon>Ambleminae</taxon>
        <taxon>Lampsilini</taxon>
        <taxon>Potamilus</taxon>
    </lineage>
</organism>
<keyword evidence="3" id="KW-1185">Reference proteome</keyword>
<feature type="compositionally biased region" description="Low complexity" evidence="1">
    <location>
        <begin position="81"/>
        <end position="94"/>
    </location>
</feature>
<sequence length="348" mass="40335">MDRAKEICRRRNEWEQSTVRRQLKIINLRTPSLEKGLRQETERLRHYEESLASFSSHAPLKASRFSTPVPSRQRPNTWNVPRNSSSQNPSNSRPFSERQTHTLVDDTKGKQDTISMLSRRSELVTRALHSLYTRSIERRWTEGNKSLLEILSNESQEQIMKARVVLRGTETGAMFDAILGFQDNQHSTISSSEAADNTPSAGNYANVNRTSPDRTHNSNDKYDNCDTDIEKHAILVTNGHMYSETDFAWERSHLDKEEHKELSPDLDAMKLMPNILPEDLESEFVSSMVVNPSVDHKLDDRMGLRWTDIFRTPELWKQNVTSHIFKRRKPKPKSLVTLTARYRKTMIK</sequence>
<gene>
    <name evidence="2" type="ORF">CHS0354_014588</name>
</gene>
<reference evidence="2" key="1">
    <citation type="journal article" date="2021" name="Genome Biol. Evol.">
        <title>A High-Quality Reference Genome for a Parasitic Bivalve with Doubly Uniparental Inheritance (Bivalvia: Unionida).</title>
        <authorList>
            <person name="Smith C.H."/>
        </authorList>
    </citation>
    <scope>NUCLEOTIDE SEQUENCE</scope>
    <source>
        <strain evidence="2">CHS0354</strain>
    </source>
</reference>
<feature type="compositionally biased region" description="Basic and acidic residues" evidence="1">
    <location>
        <begin position="211"/>
        <end position="224"/>
    </location>
</feature>